<feature type="region of interest" description="Disordered" evidence="1">
    <location>
        <begin position="80"/>
        <end position="159"/>
    </location>
</feature>
<dbReference type="Proteomes" id="UP000186922">
    <property type="component" value="Unassembled WGS sequence"/>
</dbReference>
<organism evidence="2 3">
    <name type="scientific">Ramazzottius varieornatus</name>
    <name type="common">Water bear</name>
    <name type="synonym">Tardigrade</name>
    <dbReference type="NCBI Taxonomy" id="947166"/>
    <lineage>
        <taxon>Eukaryota</taxon>
        <taxon>Metazoa</taxon>
        <taxon>Ecdysozoa</taxon>
        <taxon>Tardigrada</taxon>
        <taxon>Eutardigrada</taxon>
        <taxon>Parachela</taxon>
        <taxon>Hypsibioidea</taxon>
        <taxon>Ramazzottiidae</taxon>
        <taxon>Ramazzottius</taxon>
    </lineage>
</organism>
<reference evidence="2 3" key="1">
    <citation type="journal article" date="2016" name="Nat. Commun.">
        <title>Extremotolerant tardigrade genome and improved radiotolerance of human cultured cells by tardigrade-unique protein.</title>
        <authorList>
            <person name="Hashimoto T."/>
            <person name="Horikawa D.D."/>
            <person name="Saito Y."/>
            <person name="Kuwahara H."/>
            <person name="Kozuka-Hata H."/>
            <person name="Shin-I T."/>
            <person name="Minakuchi Y."/>
            <person name="Ohishi K."/>
            <person name="Motoyama A."/>
            <person name="Aizu T."/>
            <person name="Enomoto A."/>
            <person name="Kondo K."/>
            <person name="Tanaka S."/>
            <person name="Hara Y."/>
            <person name="Koshikawa S."/>
            <person name="Sagara H."/>
            <person name="Miura T."/>
            <person name="Yokobori S."/>
            <person name="Miyagawa K."/>
            <person name="Suzuki Y."/>
            <person name="Kubo T."/>
            <person name="Oyama M."/>
            <person name="Kohara Y."/>
            <person name="Fujiyama A."/>
            <person name="Arakawa K."/>
            <person name="Katayama T."/>
            <person name="Toyoda A."/>
            <person name="Kunieda T."/>
        </authorList>
    </citation>
    <scope>NUCLEOTIDE SEQUENCE [LARGE SCALE GENOMIC DNA]</scope>
    <source>
        <strain evidence="2 3">YOKOZUNA-1</strain>
    </source>
</reference>
<evidence type="ECO:0000256" key="1">
    <source>
        <dbReference type="SAM" id="MobiDB-lite"/>
    </source>
</evidence>
<accession>A0A1D1V3U6</accession>
<evidence type="ECO:0000313" key="3">
    <source>
        <dbReference type="Proteomes" id="UP000186922"/>
    </source>
</evidence>
<dbReference type="EMBL" id="BDGG01000003">
    <property type="protein sequence ID" value="GAU96381.1"/>
    <property type="molecule type" value="Genomic_DNA"/>
</dbReference>
<name>A0A1D1V3U6_RAMVA</name>
<dbReference type="AlphaFoldDB" id="A0A1D1V3U6"/>
<sequence length="276" mass="29404">MDNAFEIPLLGSETPEERLSRLQMMLQQFPDPMDALLKLGEQTKKFNSVNFPRTPFKQLPPQLLQLANSVKALTTEGTTSTLSTTTTSTSTTITIPPSTSTLTTTTTTTTTTPTLSTTTTTTVPTTTTVRSTTTPPTTTTSTTPTTTTTTTTTPTTTRSTTITSRITVTAATSSVTSTIPTTHRLTTADTASTSAADRVVAESSRTTCKPSVRSKKWTGIPVGICVSTDDLDSVCATQFAVFEASQSPDCANFSGHWCCYGKLAREQERVMPLSKG</sequence>
<protein>
    <submittedName>
        <fullName evidence="2">Uncharacterized protein</fullName>
    </submittedName>
</protein>
<gene>
    <name evidence="2" type="primary">RvY_07836-1</name>
    <name evidence="2" type="synonym">RvY_07836.1</name>
    <name evidence="2" type="ORF">RvY_07836</name>
</gene>
<keyword evidence="3" id="KW-1185">Reference proteome</keyword>
<evidence type="ECO:0000313" key="2">
    <source>
        <dbReference type="EMBL" id="GAU96381.1"/>
    </source>
</evidence>
<comment type="caution">
    <text evidence="2">The sequence shown here is derived from an EMBL/GenBank/DDBJ whole genome shotgun (WGS) entry which is preliminary data.</text>
</comment>
<proteinExistence type="predicted"/>